<evidence type="ECO:0000313" key="2">
    <source>
        <dbReference type="Proteomes" id="UP000601736"/>
    </source>
</evidence>
<dbReference type="Proteomes" id="UP000601736">
    <property type="component" value="Unassembled WGS sequence"/>
</dbReference>
<dbReference type="Gene3D" id="1.10.10.1920">
    <property type="match status" value="1"/>
</dbReference>
<evidence type="ECO:0000313" key="1">
    <source>
        <dbReference type="EMBL" id="CAE6508546.1"/>
    </source>
</evidence>
<dbReference type="InterPro" id="IPR048532">
    <property type="entry name" value="ea8_5-like_sf"/>
</dbReference>
<accession>A0A8H9D9C6</accession>
<dbReference type="Pfam" id="PF20735">
    <property type="entry name" value="Lambda_ea8_5"/>
    <property type="match status" value="1"/>
</dbReference>
<dbReference type="EMBL" id="CAJNAP010000023">
    <property type="protein sequence ID" value="CAE6508546.1"/>
    <property type="molecule type" value="Genomic_DNA"/>
</dbReference>
<gene>
    <name evidence="1" type="ORF">NMYAN_30031</name>
</gene>
<dbReference type="InterPro" id="IPR048531">
    <property type="entry name" value="ea8_5-like"/>
</dbReference>
<sequence length="97" mass="11216">MSSTKNQINEQDRKFRHALELAIEGGVLINCPYHEGFIYRGNEQIESAYKLANSKWASGKINHDHFETRNEMTDCIKTVVSEYGLYSCNQCRDLINK</sequence>
<comment type="caution">
    <text evidence="1">The sequence shown here is derived from an EMBL/GenBank/DDBJ whole genome shotgun (WGS) entry which is preliminary data.</text>
</comment>
<name>A0A8H9D9C6_9PROT</name>
<dbReference type="OrthoDB" id="9986995at2"/>
<dbReference type="RefSeq" id="WP_107782989.1">
    <property type="nucleotide sequence ID" value="NZ_CAJNAP010000023.1"/>
</dbReference>
<proteinExistence type="predicted"/>
<organism evidence="1 2">
    <name type="scientific">Nitrosomonas nitrosa</name>
    <dbReference type="NCBI Taxonomy" id="52442"/>
    <lineage>
        <taxon>Bacteria</taxon>
        <taxon>Pseudomonadati</taxon>
        <taxon>Pseudomonadota</taxon>
        <taxon>Betaproteobacteria</taxon>
        <taxon>Nitrosomonadales</taxon>
        <taxon>Nitrosomonadaceae</taxon>
        <taxon>Nitrosomonas</taxon>
    </lineage>
</organism>
<reference evidence="1" key="1">
    <citation type="submission" date="2021-02" db="EMBL/GenBank/DDBJ databases">
        <authorList>
            <person name="Han P."/>
        </authorList>
    </citation>
    <scope>NUCLEOTIDE SEQUENCE</scope>
    <source>
        <strain evidence="1">Nitrosomonas nitrosa 18-3D</strain>
    </source>
</reference>
<protein>
    <submittedName>
        <fullName evidence="1">Uncharacterized protein</fullName>
    </submittedName>
</protein>
<dbReference type="AlphaFoldDB" id="A0A8H9D9C6"/>